<dbReference type="GO" id="GO:0008360">
    <property type="term" value="P:regulation of cell shape"/>
    <property type="evidence" value="ECO:0007669"/>
    <property type="project" value="UniProtKB-KW"/>
</dbReference>
<keyword evidence="2 6" id="KW-0812">Transmembrane</keyword>
<feature type="transmembrane region" description="Helical" evidence="6">
    <location>
        <begin position="82"/>
        <end position="102"/>
    </location>
</feature>
<comment type="subcellular location">
    <subcellularLocation>
        <location evidence="1">Membrane</location>
        <topology evidence="1">Multi-pass membrane protein</topology>
    </subcellularLocation>
</comment>
<feature type="transmembrane region" description="Helical" evidence="6">
    <location>
        <begin position="169"/>
        <end position="192"/>
    </location>
</feature>
<dbReference type="GO" id="GO:0005886">
    <property type="term" value="C:plasma membrane"/>
    <property type="evidence" value="ECO:0007669"/>
    <property type="project" value="TreeGrafter"/>
</dbReference>
<keyword evidence="4 6" id="KW-1133">Transmembrane helix</keyword>
<feature type="transmembrane region" description="Helical" evidence="6">
    <location>
        <begin position="204"/>
        <end position="221"/>
    </location>
</feature>
<organism evidence="7 8">
    <name type="scientific">Clostridium intestinale DSM 6191</name>
    <dbReference type="NCBI Taxonomy" id="1121320"/>
    <lineage>
        <taxon>Bacteria</taxon>
        <taxon>Bacillati</taxon>
        <taxon>Bacillota</taxon>
        <taxon>Clostridia</taxon>
        <taxon>Eubacteriales</taxon>
        <taxon>Clostridiaceae</taxon>
        <taxon>Clostridium</taxon>
    </lineage>
</organism>
<evidence type="ECO:0000313" key="8">
    <source>
        <dbReference type="Proteomes" id="UP000184241"/>
    </source>
</evidence>
<dbReference type="GO" id="GO:0051301">
    <property type="term" value="P:cell division"/>
    <property type="evidence" value="ECO:0007669"/>
    <property type="project" value="UniProtKB-KW"/>
</dbReference>
<evidence type="ECO:0000256" key="6">
    <source>
        <dbReference type="SAM" id="Phobius"/>
    </source>
</evidence>
<feature type="transmembrane region" description="Helical" evidence="6">
    <location>
        <begin position="359"/>
        <end position="381"/>
    </location>
</feature>
<gene>
    <name evidence="7" type="ORF">SAMN02745941_01175</name>
</gene>
<dbReference type="GO" id="GO:0032153">
    <property type="term" value="C:cell division site"/>
    <property type="evidence" value="ECO:0007669"/>
    <property type="project" value="TreeGrafter"/>
</dbReference>
<evidence type="ECO:0000256" key="1">
    <source>
        <dbReference type="ARBA" id="ARBA00004141"/>
    </source>
</evidence>
<feature type="transmembrane region" description="Helical" evidence="6">
    <location>
        <begin position="322"/>
        <end position="347"/>
    </location>
</feature>
<dbReference type="Proteomes" id="UP000184241">
    <property type="component" value="Unassembled WGS sequence"/>
</dbReference>
<feature type="transmembrane region" description="Helical" evidence="6">
    <location>
        <begin position="227"/>
        <end position="243"/>
    </location>
</feature>
<feature type="transmembrane region" description="Helical" evidence="6">
    <location>
        <begin position="144"/>
        <end position="163"/>
    </location>
</feature>
<dbReference type="Pfam" id="PF01098">
    <property type="entry name" value="FTSW_RODA_SPOVE"/>
    <property type="match status" value="1"/>
</dbReference>
<dbReference type="PANTHER" id="PTHR30474:SF1">
    <property type="entry name" value="PEPTIDOGLYCAN GLYCOSYLTRANSFERASE MRDB"/>
    <property type="match status" value="1"/>
</dbReference>
<dbReference type="EMBL" id="FQXU01000004">
    <property type="protein sequence ID" value="SHH89035.1"/>
    <property type="molecule type" value="Genomic_DNA"/>
</dbReference>
<sequence length="429" mass="47904">MGLIDNEKMEEYLSSICCQISNLKIHSDIQEEVRGHIEEIALEYIEGGFSEDEAINNALAQMGDASLIGRELNKVHRQRPEWSIVILASIFTLLGLSIIFLIDSIGILQYSLFSKSIICALVGFSLATFLYYFDYMKIKDYSKYLYLATTAVMLLTFIFGRTIDGKPYLFIGTTINLIDVSPLLLTVSFAGILSQLNWSETRQFAYVSILVIVPIILMIASNSSSALLTYCTSVIILLISSGIKIKNILILMTSCLAAFILCLFKEPYYTQKFLFFLNTQGELAGSEFLKFQLDKLIHSAGILGQVSTFDGIMPPEVHTDFIFTYIVYTFGWVAGVLLSLLVVLFLIRISTIAFYVKSSYGKLLISGFTAIFSVQFVWNILMNLGIAPITSMALPFISYGNSQFIINLAVVGLISNIYKQKNRAIETAT</sequence>
<name>A0A1M5WN66_9CLOT</name>
<evidence type="ECO:0000256" key="2">
    <source>
        <dbReference type="ARBA" id="ARBA00022692"/>
    </source>
</evidence>
<dbReference type="InterPro" id="IPR001182">
    <property type="entry name" value="FtsW/RodA"/>
</dbReference>
<evidence type="ECO:0000256" key="4">
    <source>
        <dbReference type="ARBA" id="ARBA00022989"/>
    </source>
</evidence>
<accession>A0A1M5WN66</accession>
<reference evidence="7 8" key="1">
    <citation type="submission" date="2016-11" db="EMBL/GenBank/DDBJ databases">
        <authorList>
            <person name="Jaros S."/>
            <person name="Januszkiewicz K."/>
            <person name="Wedrychowicz H."/>
        </authorList>
    </citation>
    <scope>NUCLEOTIDE SEQUENCE [LARGE SCALE GENOMIC DNA]</scope>
    <source>
        <strain evidence="7 8">DSM 6191</strain>
    </source>
</reference>
<proteinExistence type="predicted"/>
<dbReference type="NCBIfam" id="NF038403">
    <property type="entry name" value="perm_prefix_1"/>
    <property type="match status" value="1"/>
</dbReference>
<evidence type="ECO:0000256" key="5">
    <source>
        <dbReference type="ARBA" id="ARBA00023136"/>
    </source>
</evidence>
<keyword evidence="5 6" id="KW-0472">Membrane</keyword>
<keyword evidence="7" id="KW-0131">Cell cycle</keyword>
<dbReference type="AlphaFoldDB" id="A0A1M5WN66"/>
<feature type="transmembrane region" description="Helical" evidence="6">
    <location>
        <begin position="248"/>
        <end position="268"/>
    </location>
</feature>
<protein>
    <submittedName>
        <fullName evidence="7">Cell division protein FtsW, lipid II flippase</fullName>
    </submittedName>
</protein>
<keyword evidence="3" id="KW-0133">Cell shape</keyword>
<dbReference type="PANTHER" id="PTHR30474">
    <property type="entry name" value="CELL CYCLE PROTEIN"/>
    <property type="match status" value="1"/>
</dbReference>
<feature type="transmembrane region" description="Helical" evidence="6">
    <location>
        <begin position="108"/>
        <end position="132"/>
    </location>
</feature>
<keyword evidence="7" id="KW-0132">Cell division</keyword>
<feature type="transmembrane region" description="Helical" evidence="6">
    <location>
        <begin position="393"/>
        <end position="414"/>
    </location>
</feature>
<evidence type="ECO:0000313" key="7">
    <source>
        <dbReference type="EMBL" id="SHH89035.1"/>
    </source>
</evidence>
<dbReference type="GO" id="GO:0015648">
    <property type="term" value="F:lipid-linked peptidoglycan transporter activity"/>
    <property type="evidence" value="ECO:0007669"/>
    <property type="project" value="TreeGrafter"/>
</dbReference>
<dbReference type="InterPro" id="IPR047928">
    <property type="entry name" value="Perm_prefix_1"/>
</dbReference>
<evidence type="ECO:0000256" key="3">
    <source>
        <dbReference type="ARBA" id="ARBA00022960"/>
    </source>
</evidence>